<organism evidence="1 2">
    <name type="scientific">Haemonchus contortus</name>
    <name type="common">Barber pole worm</name>
    <dbReference type="NCBI Taxonomy" id="6289"/>
    <lineage>
        <taxon>Eukaryota</taxon>
        <taxon>Metazoa</taxon>
        <taxon>Ecdysozoa</taxon>
        <taxon>Nematoda</taxon>
        <taxon>Chromadorea</taxon>
        <taxon>Rhabditida</taxon>
        <taxon>Rhabditina</taxon>
        <taxon>Rhabditomorpha</taxon>
        <taxon>Strongyloidea</taxon>
        <taxon>Trichostrongylidae</taxon>
        <taxon>Haemonchus</taxon>
    </lineage>
</organism>
<proteinExistence type="predicted"/>
<dbReference type="AlphaFoldDB" id="A0A7I5EB18"/>
<accession>A0A7I5EB18</accession>
<evidence type="ECO:0000313" key="1">
    <source>
        <dbReference type="Proteomes" id="UP000025227"/>
    </source>
</evidence>
<reference evidence="2" key="1">
    <citation type="submission" date="2020-12" db="UniProtKB">
        <authorList>
            <consortium name="WormBaseParasite"/>
        </authorList>
    </citation>
    <scope>IDENTIFICATION</scope>
    <source>
        <strain evidence="2">MHco3</strain>
    </source>
</reference>
<keyword evidence="1" id="KW-1185">Reference proteome</keyword>
<name>A0A7I5EB18_HAECO</name>
<evidence type="ECO:0000313" key="2">
    <source>
        <dbReference type="WBParaSite" id="HCON_00116957-00001"/>
    </source>
</evidence>
<sequence>AILLLMILTSNGVSILLIATSVLSTCIISSTLLEPQILHLVTVSRFEVEIIQRRMRDVIMVSKKLRGQVKIRCIDLFPMMPSITRGNQSK</sequence>
<dbReference type="WBParaSite" id="HCON_00116957-00001">
    <property type="protein sequence ID" value="HCON_00116957-00001"/>
    <property type="gene ID" value="HCON_00116957"/>
</dbReference>
<dbReference type="Proteomes" id="UP000025227">
    <property type="component" value="Unplaced"/>
</dbReference>
<protein>
    <submittedName>
        <fullName evidence="2">PIG-H domain-containing protein</fullName>
    </submittedName>
</protein>